<feature type="domain" description="Gram-positive cocci surface proteins LPxTG" evidence="6">
    <location>
        <begin position="105"/>
        <end position="142"/>
    </location>
</feature>
<dbReference type="PROSITE" id="PS50847">
    <property type="entry name" value="GRAM_POS_ANCHORING"/>
    <property type="match status" value="1"/>
</dbReference>
<dbReference type="AlphaFoldDB" id="A0AAJ1M8G2"/>
<dbReference type="Proteomes" id="UP001218021">
    <property type="component" value="Unassembled WGS sequence"/>
</dbReference>
<keyword evidence="1" id="KW-0134">Cell wall</keyword>
<organism evidence="7 8">
    <name type="scientific">Limosilactobacillus mucosae</name>
    <name type="common">Lactobacillus mucosae</name>
    <dbReference type="NCBI Taxonomy" id="97478"/>
    <lineage>
        <taxon>Bacteria</taxon>
        <taxon>Bacillati</taxon>
        <taxon>Bacillota</taxon>
        <taxon>Bacilli</taxon>
        <taxon>Lactobacillales</taxon>
        <taxon>Lactobacillaceae</taxon>
        <taxon>Limosilactobacillus</taxon>
    </lineage>
</organism>
<sequence>MSASQSISKSASQSASKSQSSSLSESISNSKVNSVSQSISESIAHNTDSNSGGYIENNNGRSLIEPVTLVDMQSVDSVVPSVEQQATQSVVSSTTPAVKKQAEKLPQLSGSDDSQAGILGLSAVMLGALAAALGRKRTDEDK</sequence>
<keyword evidence="2" id="KW-0964">Secreted</keyword>
<feature type="compositionally biased region" description="Polar residues" evidence="5">
    <location>
        <begin position="85"/>
        <end position="96"/>
    </location>
</feature>
<accession>A0AAJ1M8G2</accession>
<keyword evidence="4" id="KW-0572">Peptidoglycan-anchor</keyword>
<feature type="compositionally biased region" description="Polar residues" evidence="5">
    <location>
        <begin position="45"/>
        <end position="59"/>
    </location>
</feature>
<protein>
    <recommendedName>
        <fullName evidence="6">Gram-positive cocci surface proteins LPxTG domain-containing protein</fullName>
    </recommendedName>
</protein>
<evidence type="ECO:0000313" key="7">
    <source>
        <dbReference type="EMBL" id="MDC2826844.1"/>
    </source>
</evidence>
<evidence type="ECO:0000259" key="6">
    <source>
        <dbReference type="PROSITE" id="PS50847"/>
    </source>
</evidence>
<evidence type="ECO:0000256" key="5">
    <source>
        <dbReference type="SAM" id="MobiDB-lite"/>
    </source>
</evidence>
<reference evidence="7" key="1">
    <citation type="submission" date="2023-01" db="EMBL/GenBank/DDBJ databases">
        <title>Genome analysis of 13 Lactobacillus isolated from gut of wild boar.</title>
        <authorList>
            <person name="Papp P."/>
            <person name="Libisch B."/>
            <person name="Nagy T."/>
            <person name="Olasz F."/>
        </authorList>
    </citation>
    <scope>NUCLEOTIDE SEQUENCE</scope>
    <source>
        <strain evidence="7">F108</strain>
    </source>
</reference>
<evidence type="ECO:0000256" key="1">
    <source>
        <dbReference type="ARBA" id="ARBA00022512"/>
    </source>
</evidence>
<name>A0AAJ1M8G2_LIMMU</name>
<keyword evidence="3" id="KW-0732">Signal</keyword>
<evidence type="ECO:0000313" key="8">
    <source>
        <dbReference type="Proteomes" id="UP001218021"/>
    </source>
</evidence>
<feature type="region of interest" description="Disordered" evidence="5">
    <location>
        <begin position="1"/>
        <end position="59"/>
    </location>
</feature>
<evidence type="ECO:0000256" key="2">
    <source>
        <dbReference type="ARBA" id="ARBA00022525"/>
    </source>
</evidence>
<dbReference type="RefSeq" id="WP_272225222.1">
    <property type="nucleotide sequence ID" value="NZ_JAQOND010000003.1"/>
</dbReference>
<evidence type="ECO:0000256" key="3">
    <source>
        <dbReference type="ARBA" id="ARBA00022729"/>
    </source>
</evidence>
<feature type="region of interest" description="Disordered" evidence="5">
    <location>
        <begin position="85"/>
        <end position="112"/>
    </location>
</feature>
<feature type="compositionally biased region" description="Low complexity" evidence="5">
    <location>
        <begin position="1"/>
        <end position="44"/>
    </location>
</feature>
<gene>
    <name evidence="7" type="ORF">PO158_00760</name>
</gene>
<evidence type="ECO:0000256" key="4">
    <source>
        <dbReference type="ARBA" id="ARBA00023088"/>
    </source>
</evidence>
<dbReference type="EMBL" id="JAQOND010000003">
    <property type="protein sequence ID" value="MDC2826844.1"/>
    <property type="molecule type" value="Genomic_DNA"/>
</dbReference>
<comment type="caution">
    <text evidence="7">The sequence shown here is derived from an EMBL/GenBank/DDBJ whole genome shotgun (WGS) entry which is preliminary data.</text>
</comment>
<proteinExistence type="predicted"/>
<dbReference type="InterPro" id="IPR019931">
    <property type="entry name" value="LPXTG_anchor"/>
</dbReference>